<reference evidence="1 2" key="1">
    <citation type="submission" date="2018-10" db="EMBL/GenBank/DDBJ databases">
        <title>Draft Genome Sequence of Bacteroides sp. KCTC 15687.</title>
        <authorList>
            <person name="Yu S.Y."/>
            <person name="Kim J.S."/>
            <person name="Oh B.S."/>
            <person name="Park S.H."/>
            <person name="Kang S.W."/>
            <person name="Park J.E."/>
            <person name="Choi S.H."/>
            <person name="Han K.I."/>
            <person name="Lee K.C."/>
            <person name="Eom M.K."/>
            <person name="Suh M.K."/>
            <person name="Lee D.H."/>
            <person name="Yoon H."/>
            <person name="Kim B."/>
            <person name="Yang S.J."/>
            <person name="Lee J.S."/>
            <person name="Lee J.H."/>
        </authorList>
    </citation>
    <scope>NUCLEOTIDE SEQUENCE [LARGE SCALE GENOMIC DNA]</scope>
    <source>
        <strain evidence="1 2">KCTC 15687</strain>
    </source>
</reference>
<evidence type="ECO:0000313" key="2">
    <source>
        <dbReference type="Proteomes" id="UP000288079"/>
    </source>
</evidence>
<proteinExistence type="predicted"/>
<keyword evidence="2" id="KW-1185">Reference proteome</keyword>
<dbReference type="AlphaFoldDB" id="A0A401LNG7"/>
<protein>
    <submittedName>
        <fullName evidence="1">Uncharacterized protein</fullName>
    </submittedName>
</protein>
<sequence>MKTNNTADSFMISLKSLIGANLLVRLEEININLDALQIKTPQKTTPNPFGHSNLRFNNEHLWTIEVTNGSENLSMHFNCGAYRKFFNRKIF</sequence>
<evidence type="ECO:0000313" key="1">
    <source>
        <dbReference type="EMBL" id="GCB33078.1"/>
    </source>
</evidence>
<dbReference type="EMBL" id="BHWB01000001">
    <property type="protein sequence ID" value="GCB33078.1"/>
    <property type="molecule type" value="Genomic_DNA"/>
</dbReference>
<gene>
    <name evidence="1" type="ORF">KGMB02408_00230</name>
</gene>
<organism evidence="1 2">
    <name type="scientific">Bacteroides faecalis</name>
    <dbReference type="NCBI Taxonomy" id="2447885"/>
    <lineage>
        <taxon>Bacteria</taxon>
        <taxon>Pseudomonadati</taxon>
        <taxon>Bacteroidota</taxon>
        <taxon>Bacteroidia</taxon>
        <taxon>Bacteroidales</taxon>
        <taxon>Bacteroidaceae</taxon>
        <taxon>Bacteroides</taxon>
    </lineage>
</organism>
<comment type="caution">
    <text evidence="1">The sequence shown here is derived from an EMBL/GenBank/DDBJ whole genome shotgun (WGS) entry which is preliminary data.</text>
</comment>
<dbReference type="Proteomes" id="UP000288079">
    <property type="component" value="Unassembled WGS sequence"/>
</dbReference>
<name>A0A401LNG7_9BACE</name>
<accession>A0A401LNG7</accession>